<dbReference type="Proteomes" id="UP000198406">
    <property type="component" value="Unassembled WGS sequence"/>
</dbReference>
<evidence type="ECO:0000256" key="2">
    <source>
        <dbReference type="PROSITE-ProRule" id="PRU00708"/>
    </source>
</evidence>
<dbReference type="InParanoid" id="A0A1Z5JH87"/>
<dbReference type="Gene3D" id="1.25.40.10">
    <property type="entry name" value="Tetratricopeptide repeat domain"/>
    <property type="match status" value="2"/>
</dbReference>
<dbReference type="Pfam" id="PF12854">
    <property type="entry name" value="PPR_1"/>
    <property type="match status" value="1"/>
</dbReference>
<dbReference type="PROSITE" id="PS51375">
    <property type="entry name" value="PPR"/>
    <property type="match status" value="2"/>
</dbReference>
<name>A0A1Z5JH87_FISSO</name>
<dbReference type="EMBL" id="BDSP01000061">
    <property type="protein sequence ID" value="GAX13296.1"/>
    <property type="molecule type" value="Genomic_DNA"/>
</dbReference>
<evidence type="ECO:0000313" key="3">
    <source>
        <dbReference type="EMBL" id="GAX13296.1"/>
    </source>
</evidence>
<dbReference type="AlphaFoldDB" id="A0A1Z5JH87"/>
<dbReference type="Pfam" id="PF13812">
    <property type="entry name" value="PPR_3"/>
    <property type="match status" value="1"/>
</dbReference>
<dbReference type="InterPro" id="IPR011990">
    <property type="entry name" value="TPR-like_helical_dom_sf"/>
</dbReference>
<dbReference type="PANTHER" id="PTHR47942:SF63">
    <property type="entry name" value="PENTATRICOPEPTIDE REPEAT-CONTAINING PROTEIN"/>
    <property type="match status" value="1"/>
</dbReference>
<feature type="repeat" description="PPR" evidence="2">
    <location>
        <begin position="482"/>
        <end position="512"/>
    </location>
</feature>
<reference evidence="3 4" key="1">
    <citation type="journal article" date="2015" name="Plant Cell">
        <title>Oil accumulation by the oleaginous diatom Fistulifera solaris as revealed by the genome and transcriptome.</title>
        <authorList>
            <person name="Tanaka T."/>
            <person name="Maeda Y."/>
            <person name="Veluchamy A."/>
            <person name="Tanaka M."/>
            <person name="Abida H."/>
            <person name="Marechal E."/>
            <person name="Bowler C."/>
            <person name="Muto M."/>
            <person name="Sunaga Y."/>
            <person name="Tanaka M."/>
            <person name="Yoshino T."/>
            <person name="Taniguchi T."/>
            <person name="Fukuda Y."/>
            <person name="Nemoto M."/>
            <person name="Matsumoto M."/>
            <person name="Wong P.S."/>
            <person name="Aburatani S."/>
            <person name="Fujibuchi W."/>
        </authorList>
    </citation>
    <scope>NUCLEOTIDE SEQUENCE [LARGE SCALE GENOMIC DNA]</scope>
    <source>
        <strain evidence="3 4">JPCC DA0580</strain>
    </source>
</reference>
<protein>
    <recommendedName>
        <fullName evidence="5">Pentacotripeptide-repeat region of PRORP domain-containing protein</fullName>
    </recommendedName>
</protein>
<evidence type="ECO:0000256" key="1">
    <source>
        <dbReference type="ARBA" id="ARBA00022737"/>
    </source>
</evidence>
<dbReference type="NCBIfam" id="TIGR00756">
    <property type="entry name" value="PPR"/>
    <property type="match status" value="2"/>
</dbReference>
<dbReference type="PANTHER" id="PTHR47942">
    <property type="entry name" value="TETRATRICOPEPTIDE REPEAT (TPR)-LIKE SUPERFAMILY PROTEIN-RELATED"/>
    <property type="match status" value="1"/>
</dbReference>
<proteinExistence type="predicted"/>
<gene>
    <name evidence="3" type="ORF">FisN_17Hh237</name>
</gene>
<evidence type="ECO:0000313" key="4">
    <source>
        <dbReference type="Proteomes" id="UP000198406"/>
    </source>
</evidence>
<comment type="caution">
    <text evidence="3">The sequence shown here is derived from an EMBL/GenBank/DDBJ whole genome shotgun (WGS) entry which is preliminary data.</text>
</comment>
<feature type="repeat" description="PPR" evidence="2">
    <location>
        <begin position="567"/>
        <end position="597"/>
    </location>
</feature>
<keyword evidence="1" id="KW-0677">Repeat</keyword>
<keyword evidence="4" id="KW-1185">Reference proteome</keyword>
<evidence type="ECO:0008006" key="5">
    <source>
        <dbReference type="Google" id="ProtNLM"/>
    </source>
</evidence>
<dbReference type="InterPro" id="IPR002885">
    <property type="entry name" value="PPR_rpt"/>
</dbReference>
<accession>A0A1Z5JH87</accession>
<sequence length="642" mass="72627">MRSRIQRVLSSTATIRRIRRLPPLQSPPWRSLAATVSNSNLQRHLPQQPAWYSSSFMEEGSTSAIRKPKVLINDLESSMNKLLATEDPLSPEAWIESEELSSLLLQDKSIRSVVYSFQLLDRLLIDLPSPFGDWINTNLLNRMVGLWRVALWENDIPDYSVSQMLDRVLHYAQHHQLGNEKTLYLIVEAGVRSGKTTPEFAEDVLEKCITLWQAGNDPFYPTPPLFNIVTRAWMLAQRPETVTRIEAIVQRMVELMIPLNRESYLNMIQALAALGSTDAALRCEDILDRMAQAYQAGEITFSSLDGAFGGAFGMTITAWFKSGSPHAGRKAEELLRKMLDLHANHLHEKTDIIPAFNVAIQCQTMSGTISGAKKAQEIFNMMRERFTPDYISYLNLIQAWSIVGQPTRVEAIVQQMRTLYENGNEYLRPDSVIMTALISAHARSNSPNKVKDNREEAATRAYDLLQELKDAYKNGDESLKPNVVCYNSVMNGLARMKDPHRVSQLLREMFQDYEAGNKSAKPDVRSFNILLKAWSLTSDPHKGERAEQILKSMIDLSEAGKLDVAPNVISYTTLLTCYGSSNRPQKAEEVFNEMERLHAAGKLGAPTKQTLQLLKRAWLTSKDKNKRTRAKAVEREIALRFG</sequence>
<dbReference type="OrthoDB" id="192772at2759"/>
<dbReference type="InterPro" id="IPR051222">
    <property type="entry name" value="PPR/CCM1_RNA-binding"/>
</dbReference>
<organism evidence="3 4">
    <name type="scientific">Fistulifera solaris</name>
    <name type="common">Oleaginous diatom</name>
    <dbReference type="NCBI Taxonomy" id="1519565"/>
    <lineage>
        <taxon>Eukaryota</taxon>
        <taxon>Sar</taxon>
        <taxon>Stramenopiles</taxon>
        <taxon>Ochrophyta</taxon>
        <taxon>Bacillariophyta</taxon>
        <taxon>Bacillariophyceae</taxon>
        <taxon>Bacillariophycidae</taxon>
        <taxon>Naviculales</taxon>
        <taxon>Naviculaceae</taxon>
        <taxon>Fistulifera</taxon>
    </lineage>
</organism>